<dbReference type="Gene3D" id="3.40.50.450">
    <property type="match status" value="1"/>
</dbReference>
<gene>
    <name evidence="7" type="ORF">GOP47_0001448</name>
</gene>
<evidence type="ECO:0000313" key="7">
    <source>
        <dbReference type="EMBL" id="KAI5081705.1"/>
    </source>
</evidence>
<keyword evidence="3 6" id="KW-0203">Cytokinin biosynthesis</keyword>
<comment type="similarity">
    <text evidence="1 6">Belongs to the LOG family.</text>
</comment>
<dbReference type="GO" id="GO:0016799">
    <property type="term" value="F:hydrolase activity, hydrolyzing N-glycosyl compounds"/>
    <property type="evidence" value="ECO:0007669"/>
    <property type="project" value="TreeGrafter"/>
</dbReference>
<comment type="caution">
    <text evidence="7">The sequence shown here is derived from an EMBL/GenBank/DDBJ whole genome shotgun (WGS) entry which is preliminary data.</text>
</comment>
<dbReference type="PANTHER" id="PTHR31223">
    <property type="entry name" value="LOG FAMILY PROTEIN YJL055W"/>
    <property type="match status" value="1"/>
</dbReference>
<dbReference type="Pfam" id="PF03641">
    <property type="entry name" value="Lysine_decarbox"/>
    <property type="match status" value="1"/>
</dbReference>
<dbReference type="GO" id="GO:0009691">
    <property type="term" value="P:cytokinin biosynthetic process"/>
    <property type="evidence" value="ECO:0007669"/>
    <property type="project" value="UniProtKB-UniRule"/>
</dbReference>
<dbReference type="AlphaFoldDB" id="A0A9D4V897"/>
<proteinExistence type="inferred from homology"/>
<evidence type="ECO:0000256" key="3">
    <source>
        <dbReference type="ARBA" id="ARBA00022712"/>
    </source>
</evidence>
<dbReference type="OrthoDB" id="414463at2759"/>
<evidence type="ECO:0000256" key="5">
    <source>
        <dbReference type="ARBA" id="ARBA00049153"/>
    </source>
</evidence>
<dbReference type="GO" id="GO:0005634">
    <property type="term" value="C:nucleus"/>
    <property type="evidence" value="ECO:0007669"/>
    <property type="project" value="TreeGrafter"/>
</dbReference>
<evidence type="ECO:0000256" key="1">
    <source>
        <dbReference type="ARBA" id="ARBA00006763"/>
    </source>
</evidence>
<organism evidence="7 8">
    <name type="scientific">Adiantum capillus-veneris</name>
    <name type="common">Maidenhair fern</name>
    <dbReference type="NCBI Taxonomy" id="13818"/>
    <lineage>
        <taxon>Eukaryota</taxon>
        <taxon>Viridiplantae</taxon>
        <taxon>Streptophyta</taxon>
        <taxon>Embryophyta</taxon>
        <taxon>Tracheophyta</taxon>
        <taxon>Polypodiopsida</taxon>
        <taxon>Polypodiidae</taxon>
        <taxon>Polypodiales</taxon>
        <taxon>Pteridineae</taxon>
        <taxon>Pteridaceae</taxon>
        <taxon>Vittarioideae</taxon>
        <taxon>Adiantum</taxon>
    </lineage>
</organism>
<dbReference type="PANTHER" id="PTHR31223:SF70">
    <property type="entry name" value="LOG FAMILY PROTEIN YJL055W"/>
    <property type="match status" value="1"/>
</dbReference>
<evidence type="ECO:0000313" key="8">
    <source>
        <dbReference type="Proteomes" id="UP000886520"/>
    </source>
</evidence>
<dbReference type="InterPro" id="IPR005269">
    <property type="entry name" value="LOG"/>
</dbReference>
<protein>
    <recommendedName>
        <fullName evidence="2 6">Cytokinin riboside 5'-monophosphate phosphoribohydrolase</fullName>
        <ecNumber evidence="2 6">3.2.2.n1</ecNumber>
    </recommendedName>
</protein>
<comment type="catalytic activity">
    <reaction evidence="5 6">
        <text>9-ribosyl-trans-zeatin 5'-phosphate + H2O = trans-zeatin + D-ribose 5-phosphate</text>
        <dbReference type="Rhea" id="RHEA:48564"/>
        <dbReference type="ChEBI" id="CHEBI:15377"/>
        <dbReference type="ChEBI" id="CHEBI:16522"/>
        <dbReference type="ChEBI" id="CHEBI:78346"/>
        <dbReference type="ChEBI" id="CHEBI:87947"/>
        <dbReference type="EC" id="3.2.2.n1"/>
    </reaction>
</comment>
<evidence type="ECO:0000256" key="6">
    <source>
        <dbReference type="RuleBase" id="RU363015"/>
    </source>
</evidence>
<evidence type="ECO:0000256" key="2">
    <source>
        <dbReference type="ARBA" id="ARBA00012205"/>
    </source>
</evidence>
<dbReference type="InterPro" id="IPR031100">
    <property type="entry name" value="LOG_fam"/>
</dbReference>
<comment type="catalytic activity">
    <reaction evidence="4 6">
        <text>N(6)-(dimethylallyl)adenosine 5'-phosphate + H2O = N(6)-dimethylallyladenine + D-ribose 5-phosphate</text>
        <dbReference type="Rhea" id="RHEA:48560"/>
        <dbReference type="ChEBI" id="CHEBI:15377"/>
        <dbReference type="ChEBI" id="CHEBI:17660"/>
        <dbReference type="ChEBI" id="CHEBI:57526"/>
        <dbReference type="ChEBI" id="CHEBI:78346"/>
        <dbReference type="EC" id="3.2.2.n1"/>
    </reaction>
</comment>
<dbReference type="NCBIfam" id="TIGR00730">
    <property type="entry name" value="Rossman fold protein, TIGR00730 family"/>
    <property type="match status" value="1"/>
</dbReference>
<dbReference type="EMBL" id="JABFUD020000003">
    <property type="protein sequence ID" value="KAI5081705.1"/>
    <property type="molecule type" value="Genomic_DNA"/>
</dbReference>
<dbReference type="Proteomes" id="UP000886520">
    <property type="component" value="Chromosome 2"/>
</dbReference>
<sequence length="234" mass="25486">MVMEAAVLHEGGAEIGSRLKRVCVFCGAYSGSRNVYQDATIELGKELVKRDLHLVYGGANVGLMGMISEVVHHGGQKVIGIIPKSLVSIVKMEGGIEPVGEVVEVDDMHQRKAEMGRLADAFIALPGGFGTWEEVLEQITWFQLGIHNKPVGLLNVNGYYDSLLSFLDGAVREGFMTPACRDIVVVASNARDLLSQLEHVAIHSRLLSQSARPMRRLHHDIIRAPCNGTVVALH</sequence>
<dbReference type="SUPFAM" id="SSF102405">
    <property type="entry name" value="MCP/YpsA-like"/>
    <property type="match status" value="1"/>
</dbReference>
<evidence type="ECO:0000256" key="4">
    <source>
        <dbReference type="ARBA" id="ARBA00047718"/>
    </source>
</evidence>
<dbReference type="EC" id="3.2.2.n1" evidence="2 6"/>
<reference evidence="7" key="1">
    <citation type="submission" date="2021-01" db="EMBL/GenBank/DDBJ databases">
        <title>Adiantum capillus-veneris genome.</title>
        <authorList>
            <person name="Fang Y."/>
            <person name="Liao Q."/>
        </authorList>
    </citation>
    <scope>NUCLEOTIDE SEQUENCE</scope>
    <source>
        <strain evidence="7">H3</strain>
        <tissue evidence="7">Leaf</tissue>
    </source>
</reference>
<dbReference type="GO" id="GO:0005829">
    <property type="term" value="C:cytosol"/>
    <property type="evidence" value="ECO:0007669"/>
    <property type="project" value="TreeGrafter"/>
</dbReference>
<name>A0A9D4V897_ADICA</name>
<keyword evidence="6" id="KW-0378">Hydrolase</keyword>
<keyword evidence="8" id="KW-1185">Reference proteome</keyword>
<comment type="function">
    <text evidence="6">Cytokinin-activating enzyme working in the direct activation pathway. Phosphoribohydrolase that converts inactive cytokinin nucleotides to the biologically active free-base forms.</text>
</comment>
<accession>A0A9D4V897</accession>